<evidence type="ECO:0000313" key="1">
    <source>
        <dbReference type="EMBL" id="GAA0523059.1"/>
    </source>
</evidence>
<keyword evidence="2" id="KW-1185">Reference proteome</keyword>
<comment type="caution">
    <text evidence="1">The sequence shown here is derived from an EMBL/GenBank/DDBJ whole genome shotgun (WGS) entry which is preliminary data.</text>
</comment>
<sequence length="233" mass="25759">MLLSIDWDAFSGTRELVFDAPIWGTRDRDEDRRDAWTVRVLKRGGHDWAALDGDFPLYPGWEALRAYAGVPAFVTLSHADAWTWLERFPGLDVLNLDSHHDLGSRSGDPTRVRPGNWAGLGLARGLIRTATTLYPDWHADLPVAEGHDLDRTRGEIRDLLPPALLDRVTLTRQARPGAALPDPARVTSLLLVQSPAWTNPAHDPAFLSLAADLRATPIVPPLRRPWAATPPAC</sequence>
<protein>
    <recommendedName>
        <fullName evidence="3">Arginase</fullName>
    </recommendedName>
</protein>
<evidence type="ECO:0000313" key="2">
    <source>
        <dbReference type="Proteomes" id="UP001500191"/>
    </source>
</evidence>
<accession>A0ABN1CP75</accession>
<dbReference type="Proteomes" id="UP001500191">
    <property type="component" value="Unassembled WGS sequence"/>
</dbReference>
<proteinExistence type="predicted"/>
<evidence type="ECO:0008006" key="3">
    <source>
        <dbReference type="Google" id="ProtNLM"/>
    </source>
</evidence>
<reference evidence="2" key="1">
    <citation type="journal article" date="2019" name="Int. J. Syst. Evol. Microbiol.">
        <title>The Global Catalogue of Microorganisms (GCM) 10K type strain sequencing project: providing services to taxonomists for standard genome sequencing and annotation.</title>
        <authorList>
            <consortium name="The Broad Institute Genomics Platform"/>
            <consortium name="The Broad Institute Genome Sequencing Center for Infectious Disease"/>
            <person name="Wu L."/>
            <person name="Ma J."/>
        </authorList>
    </citation>
    <scope>NUCLEOTIDE SEQUENCE [LARGE SCALE GENOMIC DNA]</scope>
    <source>
        <strain evidence="2">JCM 14368</strain>
    </source>
</reference>
<gene>
    <name evidence="1" type="ORF">GCM10008937_33310</name>
</gene>
<dbReference type="RefSeq" id="WP_343761287.1">
    <property type="nucleotide sequence ID" value="NZ_BAAADB010000031.1"/>
</dbReference>
<organism evidence="1 2">
    <name type="scientific">Deinococcus depolymerans</name>
    <dbReference type="NCBI Taxonomy" id="392408"/>
    <lineage>
        <taxon>Bacteria</taxon>
        <taxon>Thermotogati</taxon>
        <taxon>Deinococcota</taxon>
        <taxon>Deinococci</taxon>
        <taxon>Deinococcales</taxon>
        <taxon>Deinococcaceae</taxon>
        <taxon>Deinococcus</taxon>
    </lineage>
</organism>
<dbReference type="EMBL" id="BAAADB010000031">
    <property type="protein sequence ID" value="GAA0523059.1"/>
    <property type="molecule type" value="Genomic_DNA"/>
</dbReference>
<name>A0ABN1CP75_9DEIO</name>